<dbReference type="InterPro" id="IPR049278">
    <property type="entry name" value="MS_channel_C"/>
</dbReference>
<dbReference type="SUPFAM" id="SSF82689">
    <property type="entry name" value="Mechanosensitive channel protein MscS (YggB), C-terminal domain"/>
    <property type="match status" value="1"/>
</dbReference>
<dbReference type="AlphaFoldDB" id="A0A1I4X5X8"/>
<dbReference type="EMBL" id="FOVF01000008">
    <property type="protein sequence ID" value="SFN21284.1"/>
    <property type="molecule type" value="Genomic_DNA"/>
</dbReference>
<evidence type="ECO:0000259" key="3">
    <source>
        <dbReference type="Pfam" id="PF21082"/>
    </source>
</evidence>
<evidence type="ECO:0000313" key="4">
    <source>
        <dbReference type="EMBL" id="SFN21284.1"/>
    </source>
</evidence>
<dbReference type="GO" id="GO:0008381">
    <property type="term" value="F:mechanosensitive monoatomic ion channel activity"/>
    <property type="evidence" value="ECO:0007669"/>
    <property type="project" value="InterPro"/>
</dbReference>
<dbReference type="InterPro" id="IPR045275">
    <property type="entry name" value="MscS_archaea/bacteria_type"/>
</dbReference>
<comment type="similarity">
    <text evidence="1">Belongs to the MscS (TC 1.A.23) family.</text>
</comment>
<feature type="domain" description="Mechanosensitive ion channel MscS C-terminal" evidence="3">
    <location>
        <begin position="19"/>
        <end position="101"/>
    </location>
</feature>
<dbReference type="InterPro" id="IPR011066">
    <property type="entry name" value="MscS_channel_C_sf"/>
</dbReference>
<keyword evidence="1" id="KW-0472">Membrane</keyword>
<keyword evidence="5" id="KW-1185">Reference proteome</keyword>
<organism evidence="4 5">
    <name type="scientific">Dokdonella immobilis</name>
    <dbReference type="NCBI Taxonomy" id="578942"/>
    <lineage>
        <taxon>Bacteria</taxon>
        <taxon>Pseudomonadati</taxon>
        <taxon>Pseudomonadota</taxon>
        <taxon>Gammaproteobacteria</taxon>
        <taxon>Lysobacterales</taxon>
        <taxon>Rhodanobacteraceae</taxon>
        <taxon>Dokdonella</taxon>
    </lineage>
</organism>
<protein>
    <recommendedName>
        <fullName evidence="1">Small-conductance mechanosensitive channel</fullName>
    </recommendedName>
</protein>
<keyword evidence="1" id="KW-0813">Transport</keyword>
<gene>
    <name evidence="4" type="ORF">SAMN05216289_1082</name>
</gene>
<dbReference type="GO" id="GO:0005886">
    <property type="term" value="C:plasma membrane"/>
    <property type="evidence" value="ECO:0007669"/>
    <property type="project" value="UniProtKB-SubCell"/>
</dbReference>
<sequence>MVFRSVSLNYTRNPSRRFEIDVGIGVNEDLLLAQEIGCAELAGVDGVMAEPPPRALIVALGDSNVQMRFHGWVDQRAHDFGQVRSEAIRRVKLALEAAGMDMPEPIYRVQLRDESARIPGPPLHHTAVAATAEADTRINTDLSTQIDREQEESANHDLLDPAAPREL</sequence>
<comment type="subcellular location">
    <subcellularLocation>
        <location evidence="1">Cell inner membrane</location>
        <topology evidence="1">Multi-pass membrane protein</topology>
    </subcellularLocation>
</comment>
<keyword evidence="1" id="KW-0997">Cell inner membrane</keyword>
<name>A0A1I4X5X8_9GAMM</name>
<keyword evidence="1" id="KW-0406">Ion transport</keyword>
<feature type="region of interest" description="Disordered" evidence="2">
    <location>
        <begin position="148"/>
        <end position="167"/>
    </location>
</feature>
<evidence type="ECO:0000256" key="1">
    <source>
        <dbReference type="RuleBase" id="RU369025"/>
    </source>
</evidence>
<evidence type="ECO:0000256" key="2">
    <source>
        <dbReference type="SAM" id="MobiDB-lite"/>
    </source>
</evidence>
<dbReference type="Gene3D" id="3.30.70.100">
    <property type="match status" value="1"/>
</dbReference>
<dbReference type="Proteomes" id="UP000198575">
    <property type="component" value="Unassembled WGS sequence"/>
</dbReference>
<dbReference type="Pfam" id="PF21082">
    <property type="entry name" value="MS_channel_3rd"/>
    <property type="match status" value="1"/>
</dbReference>
<reference evidence="4 5" key="1">
    <citation type="submission" date="2016-10" db="EMBL/GenBank/DDBJ databases">
        <authorList>
            <person name="de Groot N.N."/>
        </authorList>
    </citation>
    <scope>NUCLEOTIDE SEQUENCE [LARGE SCALE GENOMIC DNA]</scope>
    <source>
        <strain evidence="4 5">CGMCC 1.7659</strain>
    </source>
</reference>
<evidence type="ECO:0000313" key="5">
    <source>
        <dbReference type="Proteomes" id="UP000198575"/>
    </source>
</evidence>
<keyword evidence="1" id="KW-1003">Cell membrane</keyword>
<dbReference type="PANTHER" id="PTHR30221:SF1">
    <property type="entry name" value="SMALL-CONDUCTANCE MECHANOSENSITIVE CHANNEL"/>
    <property type="match status" value="1"/>
</dbReference>
<keyword evidence="1" id="KW-0407">Ion channel</keyword>
<dbReference type="PANTHER" id="PTHR30221">
    <property type="entry name" value="SMALL-CONDUCTANCE MECHANOSENSITIVE CHANNEL"/>
    <property type="match status" value="1"/>
</dbReference>
<comment type="subunit">
    <text evidence="1">Homoheptamer.</text>
</comment>
<dbReference type="STRING" id="578942.SAMN05216289_1082"/>
<comment type="function">
    <text evidence="1">Mechanosensitive channel that participates in the regulation of osmotic pressure changes within the cell, opening in response to stretch forces in the membrane lipid bilayer, without the need for other proteins. Contributes to normal resistance to hypoosmotic shock. Forms an ion channel of 1.0 nanosiemens conductance with a slight preference for anions.</text>
</comment>
<accession>A0A1I4X5X8</accession>
<proteinExistence type="inferred from homology"/>